<proteinExistence type="predicted"/>
<evidence type="ECO:0000313" key="2">
    <source>
        <dbReference type="Proteomes" id="UP000030643"/>
    </source>
</evidence>
<name>A0A069CS10_WEIOS</name>
<dbReference type="eggNOG" id="ENOG502ZU5A">
    <property type="taxonomic scope" value="Bacteria"/>
</dbReference>
<keyword evidence="2" id="KW-1185">Reference proteome</keyword>
<dbReference type="RefSeq" id="WP_027698334.1">
    <property type="nucleotide sequence ID" value="NZ_DF820484.1"/>
</dbReference>
<gene>
    <name evidence="1" type="ORF">WOSG25_013010</name>
</gene>
<dbReference type="Proteomes" id="UP000030643">
    <property type="component" value="Unassembled WGS sequence"/>
</dbReference>
<dbReference type="EMBL" id="DF820484">
    <property type="protein sequence ID" value="GAK30204.1"/>
    <property type="molecule type" value="Genomic_DNA"/>
</dbReference>
<evidence type="ECO:0000313" key="1">
    <source>
        <dbReference type="EMBL" id="GAK30204.1"/>
    </source>
</evidence>
<sequence>MTTFSADTVKLLEQVNQVYPGSIILRASGDASGLIQSEQVKTDMLGTRLMVEVTDATAPDFMATGELLQMLLTLNGYPQIFFQLSAAEEALTEQMMVMATYLYRPVMRAIIYREQAAHGLLTAEVANAYTAGVLATLSDEATNDKREAALRLLTLFDARVFMANYPGDTSKWTEQFTKHYPEAWEAAGLLVEQIVLDQIKDPASVHRAIVTAFKGFDAQMLMWELPELYNTEFTTVTPVLSERQLRLTVNQVFEIKHADFKNQATGGDAYIALAKNDGQNSFVITPSDTDQAAWFKEFYQTPVQDILDAMKLPYTLRD</sequence>
<evidence type="ECO:0008006" key="3">
    <source>
        <dbReference type="Google" id="ProtNLM"/>
    </source>
</evidence>
<dbReference type="STRING" id="1329250.WOSG25_013010"/>
<protein>
    <recommendedName>
        <fullName evidence="3">IpaB/EvcA family protein</fullName>
    </recommendedName>
</protein>
<organism evidence="1 2">
    <name type="scientific">Weissella oryzae (strain DSM 25784 / JCM 18191 / LMG 30913 / SG25)</name>
    <dbReference type="NCBI Taxonomy" id="1329250"/>
    <lineage>
        <taxon>Bacteria</taxon>
        <taxon>Bacillati</taxon>
        <taxon>Bacillota</taxon>
        <taxon>Bacilli</taxon>
        <taxon>Lactobacillales</taxon>
        <taxon>Lactobacillaceae</taxon>
        <taxon>Weissella</taxon>
    </lineage>
</organism>
<dbReference type="OrthoDB" id="2246846at2"/>
<dbReference type="AlphaFoldDB" id="A0A069CS10"/>
<accession>A0A069CS10</accession>
<reference evidence="2" key="1">
    <citation type="journal article" date="2014" name="Genome Announc.">
        <title>Draft genome sequence of Weissella oryzae SG25T, isolated from fermented rice grains.</title>
        <authorList>
            <person name="Tanizawa Y."/>
            <person name="Fujisawa T."/>
            <person name="Mochizuki T."/>
            <person name="Kaminuma E."/>
            <person name="Suzuki Y."/>
            <person name="Nakamura Y."/>
            <person name="Tohno M."/>
        </authorList>
    </citation>
    <scope>NUCLEOTIDE SEQUENCE [LARGE SCALE GENOMIC DNA]</scope>
    <source>
        <strain evidence="2">DSM 25784 / JCM 18191 / LMG 30913 / SG25</strain>
    </source>
</reference>